<evidence type="ECO:0000313" key="3">
    <source>
        <dbReference type="Proteomes" id="UP001212498"/>
    </source>
</evidence>
<protein>
    <submittedName>
        <fullName evidence="2">Uncharacterized protein</fullName>
    </submittedName>
</protein>
<keyword evidence="3" id="KW-1185">Reference proteome</keyword>
<reference evidence="2 3" key="1">
    <citation type="submission" date="2022-11" db="EMBL/GenBank/DDBJ databases">
        <title>Nonomuraea corallina sp. nov., a new species of the genus Nonomuraea isolated from sea side sediment in Thai sea.</title>
        <authorList>
            <person name="Ngamcharungchit C."/>
            <person name="Matsumoto A."/>
            <person name="Suriyachadkun C."/>
            <person name="Panbangred W."/>
            <person name="Inahashi Y."/>
            <person name="Intra B."/>
        </authorList>
    </citation>
    <scope>NUCLEOTIDE SEQUENCE [LARGE SCALE GENOMIC DNA]</scope>
    <source>
        <strain evidence="2 3">DSM 43553</strain>
    </source>
</reference>
<dbReference type="Proteomes" id="UP001212498">
    <property type="component" value="Unassembled WGS sequence"/>
</dbReference>
<organism evidence="2 3">
    <name type="scientific">Nonomuraea ferruginea</name>
    <dbReference type="NCBI Taxonomy" id="46174"/>
    <lineage>
        <taxon>Bacteria</taxon>
        <taxon>Bacillati</taxon>
        <taxon>Actinomycetota</taxon>
        <taxon>Actinomycetes</taxon>
        <taxon>Streptosporangiales</taxon>
        <taxon>Streptosporangiaceae</taxon>
        <taxon>Nonomuraea</taxon>
    </lineage>
</organism>
<sequence length="104" mass="11805">MLRYLAEGFTPEEVYRDVVAERRPAGDQAGEPRLSTCRGAGRRVRSCRSAPRRRTQRAAGETVAGQRDRSITRFGTWRSNSSWVLRRAVWTKFVAGAKNGIFDF</sequence>
<accession>A0ABT4T3E5</accession>
<feature type="compositionally biased region" description="Basic residues" evidence="1">
    <location>
        <begin position="40"/>
        <end position="56"/>
    </location>
</feature>
<name>A0ABT4T3E5_9ACTN</name>
<proteinExistence type="predicted"/>
<comment type="caution">
    <text evidence="2">The sequence shown here is derived from an EMBL/GenBank/DDBJ whole genome shotgun (WGS) entry which is preliminary data.</text>
</comment>
<dbReference type="EMBL" id="JAPNUD010000080">
    <property type="protein sequence ID" value="MDA0643930.1"/>
    <property type="molecule type" value="Genomic_DNA"/>
</dbReference>
<evidence type="ECO:0000313" key="2">
    <source>
        <dbReference type="EMBL" id="MDA0643930.1"/>
    </source>
</evidence>
<gene>
    <name evidence="2" type="ORF">OUY24_25155</name>
</gene>
<dbReference type="RefSeq" id="WP_271278070.1">
    <property type="nucleotide sequence ID" value="NZ_JAPNUD010000080.1"/>
</dbReference>
<feature type="region of interest" description="Disordered" evidence="1">
    <location>
        <begin position="22"/>
        <end position="64"/>
    </location>
</feature>
<evidence type="ECO:0000256" key="1">
    <source>
        <dbReference type="SAM" id="MobiDB-lite"/>
    </source>
</evidence>